<proteinExistence type="predicted"/>
<keyword evidence="3" id="KW-1185">Reference proteome</keyword>
<dbReference type="Proteomes" id="UP000271098">
    <property type="component" value="Unassembled WGS sequence"/>
</dbReference>
<dbReference type="EMBL" id="UYRT01085655">
    <property type="protein sequence ID" value="VDN30406.1"/>
    <property type="molecule type" value="Genomic_DNA"/>
</dbReference>
<reference evidence="4" key="1">
    <citation type="submission" date="2016-06" db="UniProtKB">
        <authorList>
            <consortium name="WormBaseParasite"/>
        </authorList>
    </citation>
    <scope>IDENTIFICATION</scope>
</reference>
<gene>
    <name evidence="2" type="ORF">GPUH_LOCUS17762</name>
</gene>
<protein>
    <submittedName>
        <fullName evidence="4">CASP-like protein</fullName>
    </submittedName>
</protein>
<sequence length="83" mass="9030">MGADENERPDSGSPGEISDSKDETSTETKLALFALSVCVAVLTSMDYAGRLSSRKQQCRDSGLFCLLQEVKRLLNEAFNIVDA</sequence>
<evidence type="ECO:0000313" key="2">
    <source>
        <dbReference type="EMBL" id="VDN30406.1"/>
    </source>
</evidence>
<evidence type="ECO:0000313" key="4">
    <source>
        <dbReference type="WBParaSite" id="GPUH_0001778501-mRNA-1"/>
    </source>
</evidence>
<dbReference type="WBParaSite" id="GPUH_0001778501-mRNA-1">
    <property type="protein sequence ID" value="GPUH_0001778501-mRNA-1"/>
    <property type="gene ID" value="GPUH_0001778501"/>
</dbReference>
<accession>A0A183E9X1</accession>
<feature type="region of interest" description="Disordered" evidence="1">
    <location>
        <begin position="1"/>
        <end position="24"/>
    </location>
</feature>
<organism evidence="4">
    <name type="scientific">Gongylonema pulchrum</name>
    <dbReference type="NCBI Taxonomy" id="637853"/>
    <lineage>
        <taxon>Eukaryota</taxon>
        <taxon>Metazoa</taxon>
        <taxon>Ecdysozoa</taxon>
        <taxon>Nematoda</taxon>
        <taxon>Chromadorea</taxon>
        <taxon>Rhabditida</taxon>
        <taxon>Spirurina</taxon>
        <taxon>Spiruromorpha</taxon>
        <taxon>Spiruroidea</taxon>
        <taxon>Gongylonematidae</taxon>
        <taxon>Gongylonema</taxon>
    </lineage>
</organism>
<evidence type="ECO:0000313" key="3">
    <source>
        <dbReference type="Proteomes" id="UP000271098"/>
    </source>
</evidence>
<evidence type="ECO:0000256" key="1">
    <source>
        <dbReference type="SAM" id="MobiDB-lite"/>
    </source>
</evidence>
<feature type="compositionally biased region" description="Basic and acidic residues" evidence="1">
    <location>
        <begin position="1"/>
        <end position="10"/>
    </location>
</feature>
<dbReference type="AlphaFoldDB" id="A0A183E9X1"/>
<reference evidence="2 3" key="2">
    <citation type="submission" date="2018-11" db="EMBL/GenBank/DDBJ databases">
        <authorList>
            <consortium name="Pathogen Informatics"/>
        </authorList>
    </citation>
    <scope>NUCLEOTIDE SEQUENCE [LARGE SCALE GENOMIC DNA]</scope>
</reference>
<name>A0A183E9X1_9BILA</name>